<gene>
    <name evidence="3" type="ORF">C8J24_2234</name>
</gene>
<dbReference type="SUPFAM" id="SSF51735">
    <property type="entry name" value="NAD(P)-binding Rossmann-fold domains"/>
    <property type="match status" value="1"/>
</dbReference>
<accession>A0A2T4YR75</accession>
<dbReference type="AlphaFoldDB" id="A0A2T4YR75"/>
<evidence type="ECO:0000313" key="3">
    <source>
        <dbReference type="EMBL" id="PTM46000.1"/>
    </source>
</evidence>
<dbReference type="PANTHER" id="PTHR43639">
    <property type="entry name" value="OXIDOREDUCTASE, SHORT-CHAIN DEHYDROGENASE/REDUCTASE FAMILY (AFU_ORTHOLOGUE AFUA_5G02870)"/>
    <property type="match status" value="1"/>
</dbReference>
<protein>
    <submittedName>
        <fullName evidence="3">NAD(P)-dependent dehydrogenase (Short-subunit alcohol dehydrogenase family)</fullName>
    </submittedName>
</protein>
<keyword evidence="4" id="KW-1185">Reference proteome</keyword>
<dbReference type="Gene3D" id="3.40.50.720">
    <property type="entry name" value="NAD(P)-binding Rossmann-like Domain"/>
    <property type="match status" value="1"/>
</dbReference>
<sequence length="257" mass="26499">MIRTVLVTGGAKRLGAAIVRRLAADGHAVVVHQGHSPEEADALVDEIVATGGRAAAVEGDLSDLHGVGDLFAAARGAIGGPIDGLVNCASKFEFDRPPAVDPALFAELAAINCGAPVLLASALASQEDVRDGAIVNLLDQKVANLNPDFFSYSCGKIALEGATVMLAQALGPRISVNAVSPGLTLPSGDQTDAEFEAVASDNLLQRPVGAKAVADAVAWLLTARGVTGQNMFVDCGQRFLARDGDVMFDRHHGERNG</sequence>
<dbReference type="Proteomes" id="UP000240996">
    <property type="component" value="Unassembled WGS sequence"/>
</dbReference>
<comment type="similarity">
    <text evidence="1">Belongs to the short-chain dehydrogenases/reductases (SDR) family.</text>
</comment>
<evidence type="ECO:0000256" key="2">
    <source>
        <dbReference type="ARBA" id="ARBA00023002"/>
    </source>
</evidence>
<proteinExistence type="inferred from homology"/>
<organism evidence="3 4">
    <name type="scientific">Sphingomonas aerolata</name>
    <dbReference type="NCBI Taxonomy" id="185951"/>
    <lineage>
        <taxon>Bacteria</taxon>
        <taxon>Pseudomonadati</taxon>
        <taxon>Pseudomonadota</taxon>
        <taxon>Alphaproteobacteria</taxon>
        <taxon>Sphingomonadales</taxon>
        <taxon>Sphingomonadaceae</taxon>
        <taxon>Sphingomonas</taxon>
    </lineage>
</organism>
<name>A0A2T4YR75_9SPHN</name>
<dbReference type="GO" id="GO:0016491">
    <property type="term" value="F:oxidoreductase activity"/>
    <property type="evidence" value="ECO:0007669"/>
    <property type="project" value="UniProtKB-KW"/>
</dbReference>
<dbReference type="Pfam" id="PF00106">
    <property type="entry name" value="adh_short"/>
    <property type="match status" value="1"/>
</dbReference>
<keyword evidence="2" id="KW-0560">Oxidoreductase</keyword>
<dbReference type="EMBL" id="PZZN01000002">
    <property type="protein sequence ID" value="PTM46000.1"/>
    <property type="molecule type" value="Genomic_DNA"/>
</dbReference>
<evidence type="ECO:0000313" key="4">
    <source>
        <dbReference type="Proteomes" id="UP000240996"/>
    </source>
</evidence>
<dbReference type="RefSeq" id="WP_107932323.1">
    <property type="nucleotide sequence ID" value="NZ_PZZN01000002.1"/>
</dbReference>
<dbReference type="InterPro" id="IPR036291">
    <property type="entry name" value="NAD(P)-bd_dom_sf"/>
</dbReference>
<dbReference type="PANTHER" id="PTHR43639:SF1">
    <property type="entry name" value="SHORT-CHAIN DEHYDROGENASE_REDUCTASE FAMILY PROTEIN"/>
    <property type="match status" value="1"/>
</dbReference>
<comment type="caution">
    <text evidence="3">The sequence shown here is derived from an EMBL/GenBank/DDBJ whole genome shotgun (WGS) entry which is preliminary data.</text>
</comment>
<evidence type="ECO:0000256" key="1">
    <source>
        <dbReference type="ARBA" id="ARBA00006484"/>
    </source>
</evidence>
<reference evidence="3 4" key="1">
    <citation type="submission" date="2018-04" db="EMBL/GenBank/DDBJ databases">
        <title>Genomic Encyclopedia of Type Strains, Phase III (KMG-III): the genomes of soil and plant-associated and newly described type strains.</title>
        <authorList>
            <person name="Whitman W."/>
        </authorList>
    </citation>
    <scope>NUCLEOTIDE SEQUENCE [LARGE SCALE GENOMIC DNA]</scope>
    <source>
        <strain evidence="3 4">NW12</strain>
    </source>
</reference>
<dbReference type="PRINTS" id="PR00081">
    <property type="entry name" value="GDHRDH"/>
</dbReference>
<dbReference type="InterPro" id="IPR002347">
    <property type="entry name" value="SDR_fam"/>
</dbReference>